<dbReference type="Pfam" id="PF01432">
    <property type="entry name" value="Peptidase_M3"/>
    <property type="match status" value="1"/>
</dbReference>
<evidence type="ECO:0000256" key="6">
    <source>
        <dbReference type="ARBA" id="ARBA00022833"/>
    </source>
</evidence>
<comment type="caution">
    <text evidence="12">The sequence shown here is derived from an EMBL/GenBank/DDBJ whole genome shotgun (WGS) entry which is preliminary data.</text>
</comment>
<evidence type="ECO:0000256" key="2">
    <source>
        <dbReference type="ARBA" id="ARBA00006040"/>
    </source>
</evidence>
<keyword evidence="3 10" id="KW-0645">Protease</keyword>
<comment type="subcellular location">
    <subcellularLocation>
        <location evidence="1">Mitochondrion</location>
    </subcellularLocation>
</comment>
<dbReference type="SUPFAM" id="SSF55486">
    <property type="entry name" value="Metalloproteases ('zincins'), catalytic domain"/>
    <property type="match status" value="1"/>
</dbReference>
<proteinExistence type="inferred from homology"/>
<keyword evidence="13" id="KW-1185">Reference proteome</keyword>
<evidence type="ECO:0000313" key="13">
    <source>
        <dbReference type="Proteomes" id="UP001165160"/>
    </source>
</evidence>
<dbReference type="GO" id="GO:0005739">
    <property type="term" value="C:mitochondrion"/>
    <property type="evidence" value="ECO:0007669"/>
    <property type="project" value="UniProtKB-SubCell"/>
</dbReference>
<evidence type="ECO:0000256" key="1">
    <source>
        <dbReference type="ARBA" id="ARBA00004173"/>
    </source>
</evidence>
<keyword evidence="4 10" id="KW-0479">Metal-binding</keyword>
<dbReference type="GO" id="GO:0004222">
    <property type="term" value="F:metalloendopeptidase activity"/>
    <property type="evidence" value="ECO:0007669"/>
    <property type="project" value="InterPro"/>
</dbReference>
<reference evidence="13" key="1">
    <citation type="journal article" date="2023" name="Commun. Biol.">
        <title>Genome analysis of Parmales, the sister group of diatoms, reveals the evolutionary specialization of diatoms from phago-mixotrophs to photoautotrophs.</title>
        <authorList>
            <person name="Ban H."/>
            <person name="Sato S."/>
            <person name="Yoshikawa S."/>
            <person name="Yamada K."/>
            <person name="Nakamura Y."/>
            <person name="Ichinomiya M."/>
            <person name="Sato N."/>
            <person name="Blanc-Mathieu R."/>
            <person name="Endo H."/>
            <person name="Kuwata A."/>
            <person name="Ogata H."/>
        </authorList>
    </citation>
    <scope>NUCLEOTIDE SEQUENCE [LARGE SCALE GENOMIC DNA]</scope>
    <source>
        <strain evidence="13">NIES 3699</strain>
    </source>
</reference>
<accession>A0A9W7C1U2</accession>
<dbReference type="InterPro" id="IPR024077">
    <property type="entry name" value="Neurolysin/TOP_dom2"/>
</dbReference>
<feature type="domain" description="Peptidase M3A/M3B catalytic" evidence="11">
    <location>
        <begin position="259"/>
        <end position="687"/>
    </location>
</feature>
<dbReference type="InterPro" id="IPR024079">
    <property type="entry name" value="MetalloPept_cat_dom_sf"/>
</dbReference>
<dbReference type="GO" id="GO:0006508">
    <property type="term" value="P:proteolysis"/>
    <property type="evidence" value="ECO:0007669"/>
    <property type="project" value="UniProtKB-KW"/>
</dbReference>
<keyword evidence="7" id="KW-0809">Transit peptide</keyword>
<dbReference type="PANTHER" id="PTHR11804:SF79">
    <property type="entry name" value="MITOCHONDRIAL INTERMEDIATE PEPTIDASE"/>
    <property type="match status" value="1"/>
</dbReference>
<evidence type="ECO:0000256" key="4">
    <source>
        <dbReference type="ARBA" id="ARBA00022723"/>
    </source>
</evidence>
<dbReference type="InterPro" id="IPR001567">
    <property type="entry name" value="Pept_M3A_M3B_dom"/>
</dbReference>
<protein>
    <recommendedName>
        <fullName evidence="11">Peptidase M3A/M3B catalytic domain-containing protein</fullName>
    </recommendedName>
</protein>
<comment type="cofactor">
    <cofactor evidence="10">
        <name>Zn(2+)</name>
        <dbReference type="ChEBI" id="CHEBI:29105"/>
    </cofactor>
    <text evidence="10">Binds 1 zinc ion.</text>
</comment>
<dbReference type="AlphaFoldDB" id="A0A9W7C1U2"/>
<dbReference type="GO" id="GO:0046872">
    <property type="term" value="F:metal ion binding"/>
    <property type="evidence" value="ECO:0007669"/>
    <property type="project" value="UniProtKB-UniRule"/>
</dbReference>
<organism evidence="12 13">
    <name type="scientific">Triparma verrucosa</name>
    <dbReference type="NCBI Taxonomy" id="1606542"/>
    <lineage>
        <taxon>Eukaryota</taxon>
        <taxon>Sar</taxon>
        <taxon>Stramenopiles</taxon>
        <taxon>Ochrophyta</taxon>
        <taxon>Bolidophyceae</taxon>
        <taxon>Parmales</taxon>
        <taxon>Triparmaceae</taxon>
        <taxon>Triparma</taxon>
    </lineage>
</organism>
<dbReference type="Proteomes" id="UP001165160">
    <property type="component" value="Unassembled WGS sequence"/>
</dbReference>
<evidence type="ECO:0000256" key="8">
    <source>
        <dbReference type="ARBA" id="ARBA00023049"/>
    </source>
</evidence>
<dbReference type="PANTHER" id="PTHR11804">
    <property type="entry name" value="PROTEASE M3 THIMET OLIGOPEPTIDASE-RELATED"/>
    <property type="match status" value="1"/>
</dbReference>
<gene>
    <name evidence="12" type="ORF">TrVE_jg10129</name>
</gene>
<keyword evidence="8 10" id="KW-0482">Metalloprotease</keyword>
<keyword evidence="5 10" id="KW-0378">Hydrolase</keyword>
<sequence length="695" mass="78381">MFRSSYGLGRNIQQIVHPSKNNLSSLASPVAPLLNLSGYTTPASFLAQTDVAISQCVSLRSDLLSSVNSFDFDNSNNQTNETYPNLILNLHRLDSISNSICSVIDLAELIRNVHKSPEWREKANESFSVLYGFISELNTDVELYNAVRKIEEHGLHKFDYEESRMIKLLRTEFESDGIHLPDADRSDIVGLKNELMDLESEFQNNIISSRNIYSVPSKSLTALNFDPTVLSQLRSHLTPPPQPSETVLTTDNYFTSSILKYEPSPTLRSECYIQSHTVSSHNLPVLEDLRSLRHEIAGKLGFGSHADRTIADKMAGGRGNVIDFLEEQVLATEEGFKREMEVLAEKKYEREGTRDIMPWDIPYYVNICKEENTVSSMDYSEYLTVSNCLSGMKNVCSKVLGVDMVEEKVERGEGWCDTLIKYNFSSEGNHMGTLYLDLYPREDKYNHAAHFTVRCGCKFLDSSDSLTSQKPVVAIVANFGSSDSVYSNISHNEAETLFHEFGHAMHSIMSRTKFQHMSGTRGAVDFVETPSHIMEYFVRDWRSLREFAVRQDGKVIEEKDVKEAERIKGMFKNLEKRQQTLYSEYDQALFGPNVVDEVDSSVILEGLHGKYSMPFAKGTHWQSTFGHLNTYGAAYYAYPWAQGIAGNVFNEMSKVGLMNRESGAKLGSLLRPGGSKDPFQLVERALGYEWGGQKG</sequence>
<evidence type="ECO:0000256" key="9">
    <source>
        <dbReference type="ARBA" id="ARBA00023128"/>
    </source>
</evidence>
<keyword evidence="6 10" id="KW-0862">Zinc</keyword>
<evidence type="ECO:0000256" key="10">
    <source>
        <dbReference type="RuleBase" id="RU003435"/>
    </source>
</evidence>
<comment type="similarity">
    <text evidence="2 10">Belongs to the peptidase M3 family.</text>
</comment>
<evidence type="ECO:0000256" key="5">
    <source>
        <dbReference type="ARBA" id="ARBA00022801"/>
    </source>
</evidence>
<dbReference type="EMBL" id="BRXX01000184">
    <property type="protein sequence ID" value="GMH96430.1"/>
    <property type="molecule type" value="Genomic_DNA"/>
</dbReference>
<dbReference type="InterPro" id="IPR033851">
    <property type="entry name" value="M3A_MIP"/>
</dbReference>
<dbReference type="CDD" id="cd06457">
    <property type="entry name" value="M3A_MIP"/>
    <property type="match status" value="1"/>
</dbReference>
<evidence type="ECO:0000259" key="11">
    <source>
        <dbReference type="Pfam" id="PF01432"/>
    </source>
</evidence>
<name>A0A9W7C1U2_9STRA</name>
<dbReference type="Gene3D" id="1.10.1370.10">
    <property type="entry name" value="Neurolysin, domain 3"/>
    <property type="match status" value="1"/>
</dbReference>
<evidence type="ECO:0000256" key="3">
    <source>
        <dbReference type="ARBA" id="ARBA00022670"/>
    </source>
</evidence>
<dbReference type="InterPro" id="IPR045090">
    <property type="entry name" value="Pept_M3A_M3B"/>
</dbReference>
<evidence type="ECO:0000313" key="12">
    <source>
        <dbReference type="EMBL" id="GMH96430.1"/>
    </source>
</evidence>
<evidence type="ECO:0000256" key="7">
    <source>
        <dbReference type="ARBA" id="ARBA00022946"/>
    </source>
</evidence>
<keyword evidence="9" id="KW-0496">Mitochondrion</keyword>
<dbReference type="GO" id="GO:0006518">
    <property type="term" value="P:peptide metabolic process"/>
    <property type="evidence" value="ECO:0007669"/>
    <property type="project" value="TreeGrafter"/>
</dbReference>
<dbReference type="Gene3D" id="3.40.390.10">
    <property type="entry name" value="Collagenase (Catalytic Domain)"/>
    <property type="match status" value="1"/>
</dbReference>